<proteinExistence type="predicted"/>
<accession>A0A0P1H8X1</accession>
<name>A0A0P1H8X1_9RHOB</name>
<protein>
    <recommendedName>
        <fullName evidence="4">Lipoprotein</fullName>
    </recommendedName>
</protein>
<evidence type="ECO:0000313" key="2">
    <source>
        <dbReference type="EMBL" id="CUH99646.1"/>
    </source>
</evidence>
<keyword evidence="1" id="KW-0732">Signal</keyword>
<dbReference type="RefSeq" id="WP_058285784.1">
    <property type="nucleotide sequence ID" value="NZ_CP081044.1"/>
</dbReference>
<sequence length="167" mass="17941">MTRLLTCLLTALAFLPACALDKEAALRAQLSAWVELGETFFFQSSMSCTAAVFHTAENPRITSLVKRARSLNTGMTMLETGEPVMFAVAGKSPNAVTEDIMSRDLPQGLEVLNSGLAGLSCMTDLVKSVYYQAIRNPASTLVFVPETGAMVVLDKQAMALIYVRGNG</sequence>
<feature type="chain" id="PRO_5006064175" description="Lipoprotein" evidence="1">
    <location>
        <begin position="20"/>
        <end position="167"/>
    </location>
</feature>
<dbReference type="Proteomes" id="UP000051326">
    <property type="component" value="Unassembled WGS sequence"/>
</dbReference>
<dbReference type="EMBL" id="CYSR01000021">
    <property type="protein sequence ID" value="CUH99646.1"/>
    <property type="molecule type" value="Genomic_DNA"/>
</dbReference>
<feature type="signal peptide" evidence="1">
    <location>
        <begin position="1"/>
        <end position="19"/>
    </location>
</feature>
<dbReference type="AlphaFoldDB" id="A0A0P1H8X1"/>
<evidence type="ECO:0008006" key="4">
    <source>
        <dbReference type="Google" id="ProtNLM"/>
    </source>
</evidence>
<evidence type="ECO:0000313" key="3">
    <source>
        <dbReference type="Proteomes" id="UP000051326"/>
    </source>
</evidence>
<reference evidence="2 3" key="1">
    <citation type="submission" date="2015-09" db="EMBL/GenBank/DDBJ databases">
        <authorList>
            <consortium name="Swine Surveillance"/>
        </authorList>
    </citation>
    <scope>NUCLEOTIDE SEQUENCE [LARGE SCALE GENOMIC DNA]</scope>
    <source>
        <strain evidence="2 3">CECT 8399</strain>
    </source>
</reference>
<evidence type="ECO:0000256" key="1">
    <source>
        <dbReference type="SAM" id="SignalP"/>
    </source>
</evidence>
<gene>
    <name evidence="2" type="ORF">PHA8399_01768</name>
</gene>
<organism evidence="2 3">
    <name type="scientific">Leisingera aquaemixtae</name>
    <dbReference type="NCBI Taxonomy" id="1396826"/>
    <lineage>
        <taxon>Bacteria</taxon>
        <taxon>Pseudomonadati</taxon>
        <taxon>Pseudomonadota</taxon>
        <taxon>Alphaproteobacteria</taxon>
        <taxon>Rhodobacterales</taxon>
        <taxon>Roseobacteraceae</taxon>
        <taxon>Leisingera</taxon>
    </lineage>
</organism>
<dbReference type="STRING" id="1396826.PHA8399_01768"/>